<dbReference type="SUPFAM" id="SSF69118">
    <property type="entry name" value="AhpD-like"/>
    <property type="match status" value="1"/>
</dbReference>
<evidence type="ECO:0000313" key="2">
    <source>
        <dbReference type="EMBL" id="KAG5661953.1"/>
    </source>
</evidence>
<keyword evidence="3" id="KW-1185">Reference proteome</keyword>
<dbReference type="PANTHER" id="PTHR34846:SF11">
    <property type="entry name" value="4-CARBOXYMUCONOLACTONE DECARBOXYLASE FAMILY PROTEIN (AFU_ORTHOLOGUE AFUA_6G11590)"/>
    <property type="match status" value="1"/>
</dbReference>
<dbReference type="Gene3D" id="1.20.1290.10">
    <property type="entry name" value="AhpD-like"/>
    <property type="match status" value="1"/>
</dbReference>
<evidence type="ECO:0000259" key="1">
    <source>
        <dbReference type="Pfam" id="PF02627"/>
    </source>
</evidence>
<dbReference type="InterPro" id="IPR029032">
    <property type="entry name" value="AhpD-like"/>
</dbReference>
<protein>
    <recommendedName>
        <fullName evidence="1">Carboxymuconolactone decarboxylase-like domain-containing protein</fullName>
    </recommendedName>
</protein>
<proteinExistence type="predicted"/>
<sequence length="194" mass="21950">MYIPYVGDETLKRLDPTELEIVDRIRKRRAPAPLQPLDRALLHSPPVADGWNSFLGSIRTKTTIDAALRELVICRIAVCNDAWYEWEDHAPLALRADVTVAALELIRKKDLANVSKDELRQAGLGDKELVVLQVTDMMTYNLKLQDGMIEKLKTYFGEREIVEIVATISCYNCVSRFLVALNVGEKNETVTSFD</sequence>
<dbReference type="GO" id="GO:0051920">
    <property type="term" value="F:peroxiredoxin activity"/>
    <property type="evidence" value="ECO:0007669"/>
    <property type="project" value="InterPro"/>
</dbReference>
<dbReference type="PANTHER" id="PTHR34846">
    <property type="entry name" value="4-CARBOXYMUCONOLACTONE DECARBOXYLASE FAMILY PROTEIN (AFU_ORTHOLOGUE AFUA_6G11590)"/>
    <property type="match status" value="1"/>
</dbReference>
<dbReference type="InterPro" id="IPR003779">
    <property type="entry name" value="CMD-like"/>
</dbReference>
<dbReference type="AlphaFoldDB" id="A0A9P7H8S5"/>
<feature type="domain" description="Carboxymuconolactone decarboxylase-like" evidence="1">
    <location>
        <begin position="45"/>
        <end position="104"/>
    </location>
</feature>
<dbReference type="EMBL" id="JAGPUO010000006">
    <property type="protein sequence ID" value="KAG5661953.1"/>
    <property type="molecule type" value="Genomic_DNA"/>
</dbReference>
<evidence type="ECO:0000313" key="3">
    <source>
        <dbReference type="Proteomes" id="UP000782241"/>
    </source>
</evidence>
<gene>
    <name evidence="2" type="ORF">KAF25_004192</name>
</gene>
<dbReference type="Proteomes" id="UP000782241">
    <property type="component" value="Unassembled WGS sequence"/>
</dbReference>
<accession>A0A9P7H8S5</accession>
<dbReference type="Pfam" id="PF02627">
    <property type="entry name" value="CMD"/>
    <property type="match status" value="1"/>
</dbReference>
<organism evidence="2 3">
    <name type="scientific">Fusarium avenaceum</name>
    <dbReference type="NCBI Taxonomy" id="40199"/>
    <lineage>
        <taxon>Eukaryota</taxon>
        <taxon>Fungi</taxon>
        <taxon>Dikarya</taxon>
        <taxon>Ascomycota</taxon>
        <taxon>Pezizomycotina</taxon>
        <taxon>Sordariomycetes</taxon>
        <taxon>Hypocreomycetidae</taxon>
        <taxon>Hypocreales</taxon>
        <taxon>Nectriaceae</taxon>
        <taxon>Fusarium</taxon>
        <taxon>Fusarium tricinctum species complex</taxon>
    </lineage>
</organism>
<comment type="caution">
    <text evidence="2">The sequence shown here is derived from an EMBL/GenBank/DDBJ whole genome shotgun (WGS) entry which is preliminary data.</text>
</comment>
<reference evidence="2" key="1">
    <citation type="submission" date="2021-04" db="EMBL/GenBank/DDBJ databases">
        <title>Draft genome of Fusarium avenaceum strain F156N33, isolated from an atmospheric sample in Virginia.</title>
        <authorList>
            <person name="Yang S."/>
            <person name="Vinatzer B.A."/>
            <person name="Coleman J."/>
        </authorList>
    </citation>
    <scope>NUCLEOTIDE SEQUENCE</scope>
    <source>
        <strain evidence="2">F156N33</strain>
    </source>
</reference>
<name>A0A9P7H8S5_9HYPO</name>